<protein>
    <submittedName>
        <fullName evidence="1">Uncharacterized protein</fullName>
    </submittedName>
</protein>
<dbReference type="Proteomes" id="UP000250078">
    <property type="component" value="Unassembled WGS sequence"/>
</dbReference>
<accession>A0ACC8ERH7</accession>
<organism evidence="1 2">
    <name type="scientific">Cenococcum geophilum 1.58</name>
    <dbReference type="NCBI Taxonomy" id="794803"/>
    <lineage>
        <taxon>Eukaryota</taxon>
        <taxon>Fungi</taxon>
        <taxon>Dikarya</taxon>
        <taxon>Ascomycota</taxon>
        <taxon>Pezizomycotina</taxon>
        <taxon>Dothideomycetes</taxon>
        <taxon>Pleosporomycetidae</taxon>
        <taxon>Gloniales</taxon>
        <taxon>Gloniaceae</taxon>
        <taxon>Cenococcum</taxon>
    </lineage>
</organism>
<gene>
    <name evidence="1" type="ORF">K441DRAFT_621209</name>
</gene>
<evidence type="ECO:0000313" key="2">
    <source>
        <dbReference type="Proteomes" id="UP000250078"/>
    </source>
</evidence>
<keyword evidence="2" id="KW-1185">Reference proteome</keyword>
<sequence length="689" mass="76322">MEKKRTTPSFWARTLTVIGPKDHGQDISRRLGKEIVTILITSIIGIFLSTGMFCYLWWGNYSDSIWRKIALNGWLPRTVTLLSAVVRWSVFGQALISTSMLAALAFSQERMWLHQSASLSVMRYVNTGPSSLVWLLVKDPLPRFASAYTAWILVLTIACTTILSQFCSTVLLSDFNDGIIVGRQSNISAASGYNDIIPGRLRWSDYWHMLPRSYPAFAEQSNFMALFGGIDDTGMSLRGILPLVSEESRSLVHSFNGNATVLDSRIACSRPQYEDLILHSYSLQNSSRPNPMSKLSYLTGSVVRPPLLERLVVSDLIGTQFNCSVIPSGISLDLYYTGSALRGLDSDPEELSYYSLPLVGKAYLLFNFTHLNSLTSLTSGNYSDLVSTPNGPWTEIKLFNSALRIQSTLCFDALFTLDTPILASSQTNRTEPSWEFDPEQRRFVTGSIRKQLGAGAHNLTFQDRGILSMETTPLEMRQQAKALVPFNGSLKYLTKTFAAPVANPYFAKFSAFFCPTCNATAAQLDDVVLVHPQQATTFQDILLDTGRPALALQAHLTTLVRMVYYDNLPMFDYSGNQTLDFFVPILLPTTHLGLVGVIMVLLIQQVAVLIIVLRFMSSEHSTLLGNAWQAVSQLCSDEASDILRDATQATDGDVKHQLKAAGKRFHQVVLAKSADGDRIEITRAETGSA</sequence>
<reference evidence="1 2" key="1">
    <citation type="journal article" date="2016" name="Nat. Commun.">
        <title>Ectomycorrhizal ecology is imprinted in the genome of the dominant symbiotic fungus Cenococcum geophilum.</title>
        <authorList>
            <consortium name="DOE Joint Genome Institute"/>
            <person name="Peter M."/>
            <person name="Kohler A."/>
            <person name="Ohm R.A."/>
            <person name="Kuo A."/>
            <person name="Krutzmann J."/>
            <person name="Morin E."/>
            <person name="Arend M."/>
            <person name="Barry K.W."/>
            <person name="Binder M."/>
            <person name="Choi C."/>
            <person name="Clum A."/>
            <person name="Copeland A."/>
            <person name="Grisel N."/>
            <person name="Haridas S."/>
            <person name="Kipfer T."/>
            <person name="LaButti K."/>
            <person name="Lindquist E."/>
            <person name="Lipzen A."/>
            <person name="Maire R."/>
            <person name="Meier B."/>
            <person name="Mihaltcheva S."/>
            <person name="Molinier V."/>
            <person name="Murat C."/>
            <person name="Poggeler S."/>
            <person name="Quandt C.A."/>
            <person name="Sperisen C."/>
            <person name="Tritt A."/>
            <person name="Tisserant E."/>
            <person name="Crous P.W."/>
            <person name="Henrissat B."/>
            <person name="Nehls U."/>
            <person name="Egli S."/>
            <person name="Spatafora J.W."/>
            <person name="Grigoriev I.V."/>
            <person name="Martin F.M."/>
        </authorList>
    </citation>
    <scope>NUCLEOTIDE SEQUENCE [LARGE SCALE GENOMIC DNA]</scope>
    <source>
        <strain evidence="1 2">1.58</strain>
    </source>
</reference>
<dbReference type="EMBL" id="KV748242">
    <property type="protein sequence ID" value="OCK88491.1"/>
    <property type="molecule type" value="Genomic_DNA"/>
</dbReference>
<evidence type="ECO:0000313" key="1">
    <source>
        <dbReference type="EMBL" id="OCK88491.1"/>
    </source>
</evidence>
<name>A0ACC8ERH7_9PEZI</name>
<proteinExistence type="predicted"/>